<keyword evidence="1" id="KW-0472">Membrane</keyword>
<organism evidence="2 3">
    <name type="scientific">Pseudomonas batumici</name>
    <dbReference type="NCBI Taxonomy" id="226910"/>
    <lineage>
        <taxon>Bacteria</taxon>
        <taxon>Pseudomonadati</taxon>
        <taxon>Pseudomonadota</taxon>
        <taxon>Gammaproteobacteria</taxon>
        <taxon>Pseudomonadales</taxon>
        <taxon>Pseudomonadaceae</taxon>
        <taxon>Pseudomonas</taxon>
    </lineage>
</organism>
<dbReference type="Proteomes" id="UP000031535">
    <property type="component" value="Unassembled WGS sequence"/>
</dbReference>
<feature type="transmembrane region" description="Helical" evidence="1">
    <location>
        <begin position="197"/>
        <end position="215"/>
    </location>
</feature>
<evidence type="ECO:0000313" key="2">
    <source>
        <dbReference type="EMBL" id="KIH85556.1"/>
    </source>
</evidence>
<keyword evidence="1" id="KW-1133">Transmembrane helix</keyword>
<sequence>MRALAGFIMRGRMQAMLVVAGSAALPLLFWLSAAAGCLVLLRRGSDALGVIGLGVLSVLLFWHFNIQKDPTALLVLLGSCSLALVLRAGYSWNRVLLVSMAVGLVCAVSLGTIFSPFIEGLAQTFEQVVPLALGEVYHKLSVDQRAFLASLAVPLLITSTAISLQVFSVMCLILGRYWQALLYNPGGFGREFRAVRIPKQVALVLLAVMFVAPFLGVQALILLPLCSVPLFFAGLALIHGLVAQKRLASFWLVGMYVTLVPFMHLLGPLLMVLAIVDSLIDFRGRLASKDADNGSANGEG</sequence>
<feature type="transmembrane region" description="Helical" evidence="1">
    <location>
        <begin position="44"/>
        <end position="64"/>
    </location>
</feature>
<feature type="transmembrane region" description="Helical" evidence="1">
    <location>
        <begin position="147"/>
        <end position="177"/>
    </location>
</feature>
<feature type="transmembrane region" description="Helical" evidence="1">
    <location>
        <begin position="248"/>
        <end position="276"/>
    </location>
</feature>
<evidence type="ECO:0000256" key="1">
    <source>
        <dbReference type="SAM" id="Phobius"/>
    </source>
</evidence>
<feature type="transmembrane region" description="Helical" evidence="1">
    <location>
        <begin position="96"/>
        <end position="118"/>
    </location>
</feature>
<keyword evidence="1" id="KW-0812">Transmembrane</keyword>
<dbReference type="EMBL" id="JXDG01000006">
    <property type="protein sequence ID" value="KIH85556.1"/>
    <property type="molecule type" value="Genomic_DNA"/>
</dbReference>
<dbReference type="AlphaFoldDB" id="A0A0C2I8K1"/>
<dbReference type="OrthoDB" id="5659946at2"/>
<protein>
    <recommendedName>
        <fullName evidence="4">DUF2232 domain-containing protein</fullName>
    </recommendedName>
</protein>
<gene>
    <name evidence="2" type="ORF">UCMB321_0670</name>
</gene>
<comment type="caution">
    <text evidence="2">The sequence shown here is derived from an EMBL/GenBank/DDBJ whole genome shotgun (WGS) entry which is preliminary data.</text>
</comment>
<dbReference type="PATRIC" id="fig|226910.6.peg.668"/>
<reference evidence="2 3" key="1">
    <citation type="submission" date="2015-01" db="EMBL/GenBank/DDBJ databases">
        <title>Complete genome of Pseudomonas batumici UCM B-321 producer of the batumin antibiotic with strong antistaphilococcal and potential anticancer activity.</title>
        <authorList>
            <person name="Klochko V.V."/>
            <person name="Zelena L.B."/>
            <person name="Elena K.A."/>
            <person name="Reva O.N."/>
        </authorList>
    </citation>
    <scope>NUCLEOTIDE SEQUENCE [LARGE SCALE GENOMIC DNA]</scope>
    <source>
        <strain evidence="2 3">UCM B-321</strain>
    </source>
</reference>
<feature type="transmembrane region" description="Helical" evidence="1">
    <location>
        <begin position="222"/>
        <end position="242"/>
    </location>
</feature>
<name>A0A0C2I8K1_9PSED</name>
<dbReference type="RefSeq" id="WP_040063860.1">
    <property type="nucleotide sequence ID" value="NZ_CP144470.1"/>
</dbReference>
<evidence type="ECO:0008006" key="4">
    <source>
        <dbReference type="Google" id="ProtNLM"/>
    </source>
</evidence>
<accession>A0A0C2I8K1</accession>
<proteinExistence type="predicted"/>
<feature type="transmembrane region" description="Helical" evidence="1">
    <location>
        <begin position="71"/>
        <end position="90"/>
    </location>
</feature>
<evidence type="ECO:0000313" key="3">
    <source>
        <dbReference type="Proteomes" id="UP000031535"/>
    </source>
</evidence>
<keyword evidence="3" id="KW-1185">Reference proteome</keyword>
<dbReference type="STRING" id="226910.UCMB321_0670"/>